<keyword evidence="2" id="KW-1185">Reference proteome</keyword>
<sequence>MDSLLISLASEVPKICADANHEEARGGSPVIETIDRILETHLEQTISTLIASDVLSKDVTLVKVSLTYSVRDSQLRNAYQLGPSSSLSSFLGAVKKERFSPFEEDGQ</sequence>
<organism evidence="1 2">
    <name type="scientific">Eretmocerus hayati</name>
    <dbReference type="NCBI Taxonomy" id="131215"/>
    <lineage>
        <taxon>Eukaryota</taxon>
        <taxon>Metazoa</taxon>
        <taxon>Ecdysozoa</taxon>
        <taxon>Arthropoda</taxon>
        <taxon>Hexapoda</taxon>
        <taxon>Insecta</taxon>
        <taxon>Pterygota</taxon>
        <taxon>Neoptera</taxon>
        <taxon>Endopterygota</taxon>
        <taxon>Hymenoptera</taxon>
        <taxon>Apocrita</taxon>
        <taxon>Proctotrupomorpha</taxon>
        <taxon>Chalcidoidea</taxon>
        <taxon>Aphelinidae</taxon>
        <taxon>Aphelininae</taxon>
        <taxon>Eretmocerus</taxon>
    </lineage>
</organism>
<dbReference type="EMBL" id="CM056743">
    <property type="protein sequence ID" value="KAJ8671969.1"/>
    <property type="molecule type" value="Genomic_DNA"/>
</dbReference>
<protein>
    <submittedName>
        <fullName evidence="1">Uncharacterized protein</fullName>
    </submittedName>
</protein>
<gene>
    <name evidence="1" type="ORF">QAD02_003228</name>
</gene>
<reference evidence="1" key="1">
    <citation type="submission" date="2023-04" db="EMBL/GenBank/DDBJ databases">
        <title>A chromosome-level genome assembly of the parasitoid wasp Eretmocerus hayati.</title>
        <authorList>
            <person name="Zhong Y."/>
            <person name="Liu S."/>
            <person name="Liu Y."/>
        </authorList>
    </citation>
    <scope>NUCLEOTIDE SEQUENCE</scope>
    <source>
        <strain evidence="1">ZJU_SS_LIU_2023</strain>
    </source>
</reference>
<dbReference type="Proteomes" id="UP001239111">
    <property type="component" value="Chromosome 3"/>
</dbReference>
<evidence type="ECO:0000313" key="2">
    <source>
        <dbReference type="Proteomes" id="UP001239111"/>
    </source>
</evidence>
<name>A0ACC2NLL4_9HYME</name>
<proteinExistence type="predicted"/>
<evidence type="ECO:0000313" key="1">
    <source>
        <dbReference type="EMBL" id="KAJ8671969.1"/>
    </source>
</evidence>
<comment type="caution">
    <text evidence="1">The sequence shown here is derived from an EMBL/GenBank/DDBJ whole genome shotgun (WGS) entry which is preliminary data.</text>
</comment>
<accession>A0ACC2NLL4</accession>